<name>A0A224Y1D0_9HEMI</name>
<dbReference type="EMBL" id="GFTR01000128">
    <property type="protein sequence ID" value="JAW16298.1"/>
    <property type="molecule type" value="Transcribed_RNA"/>
</dbReference>
<dbReference type="AlphaFoldDB" id="A0A224Y1D0"/>
<evidence type="ECO:0000313" key="1">
    <source>
        <dbReference type="EMBL" id="JAW16298.1"/>
    </source>
</evidence>
<accession>A0A224Y1D0</accession>
<sequence length="68" mass="7392">MIRPIPISICATIRSFVFLVDSEVNIIPGVITQIKTPIVDPTKPSTTSIFGITNPTTNDDVTITKVIH</sequence>
<reference evidence="1" key="1">
    <citation type="journal article" date="2018" name="PLoS Negl. Trop. Dis.">
        <title>An insight into the salivary gland and fat body transcriptome of Panstrongylus lignarius (Hemiptera: Heteroptera), the main vector of Chagas disease in Peru.</title>
        <authorList>
            <person name="Nevoa J.C."/>
            <person name="Mendes M.T."/>
            <person name="da Silva M.V."/>
            <person name="Soares S.C."/>
            <person name="Oliveira C.J.F."/>
            <person name="Ribeiro J.M.C."/>
        </authorList>
    </citation>
    <scope>NUCLEOTIDE SEQUENCE</scope>
</reference>
<organism evidence="1">
    <name type="scientific">Panstrongylus lignarius</name>
    <dbReference type="NCBI Taxonomy" id="156445"/>
    <lineage>
        <taxon>Eukaryota</taxon>
        <taxon>Metazoa</taxon>
        <taxon>Ecdysozoa</taxon>
        <taxon>Arthropoda</taxon>
        <taxon>Hexapoda</taxon>
        <taxon>Insecta</taxon>
        <taxon>Pterygota</taxon>
        <taxon>Neoptera</taxon>
        <taxon>Paraneoptera</taxon>
        <taxon>Hemiptera</taxon>
        <taxon>Heteroptera</taxon>
        <taxon>Panheteroptera</taxon>
        <taxon>Cimicomorpha</taxon>
        <taxon>Reduviidae</taxon>
        <taxon>Triatominae</taxon>
        <taxon>Panstrongylus</taxon>
    </lineage>
</organism>
<protein>
    <submittedName>
        <fullName evidence="1">Putative secreted protein</fullName>
    </submittedName>
</protein>
<proteinExistence type="predicted"/>